<gene>
    <name evidence="1" type="ORF">Hamer_G004086</name>
</gene>
<evidence type="ECO:0000313" key="2">
    <source>
        <dbReference type="Proteomes" id="UP000747542"/>
    </source>
</evidence>
<dbReference type="AlphaFoldDB" id="A0A8J5MPY5"/>
<name>A0A8J5MPY5_HOMAM</name>
<reference evidence="1" key="1">
    <citation type="journal article" date="2021" name="Sci. Adv.">
        <title>The American lobster genome reveals insights on longevity, neural, and immune adaptations.</title>
        <authorList>
            <person name="Polinski J.M."/>
            <person name="Zimin A.V."/>
            <person name="Clark K.F."/>
            <person name="Kohn A.B."/>
            <person name="Sadowski N."/>
            <person name="Timp W."/>
            <person name="Ptitsyn A."/>
            <person name="Khanna P."/>
            <person name="Romanova D.Y."/>
            <person name="Williams P."/>
            <person name="Greenwood S.J."/>
            <person name="Moroz L.L."/>
            <person name="Walt D.R."/>
            <person name="Bodnar A.G."/>
        </authorList>
    </citation>
    <scope>NUCLEOTIDE SEQUENCE</scope>
    <source>
        <strain evidence="1">GMGI-L3</strain>
    </source>
</reference>
<evidence type="ECO:0000313" key="1">
    <source>
        <dbReference type="EMBL" id="KAG7159458.1"/>
    </source>
</evidence>
<accession>A0A8J5MPY5</accession>
<proteinExistence type="predicted"/>
<dbReference type="Proteomes" id="UP000747542">
    <property type="component" value="Unassembled WGS sequence"/>
</dbReference>
<organism evidence="1 2">
    <name type="scientific">Homarus americanus</name>
    <name type="common">American lobster</name>
    <dbReference type="NCBI Taxonomy" id="6706"/>
    <lineage>
        <taxon>Eukaryota</taxon>
        <taxon>Metazoa</taxon>
        <taxon>Ecdysozoa</taxon>
        <taxon>Arthropoda</taxon>
        <taxon>Crustacea</taxon>
        <taxon>Multicrustacea</taxon>
        <taxon>Malacostraca</taxon>
        <taxon>Eumalacostraca</taxon>
        <taxon>Eucarida</taxon>
        <taxon>Decapoda</taxon>
        <taxon>Pleocyemata</taxon>
        <taxon>Astacidea</taxon>
        <taxon>Nephropoidea</taxon>
        <taxon>Nephropidae</taxon>
        <taxon>Homarus</taxon>
    </lineage>
</organism>
<sequence length="118" mass="13292">MKGVANVLTGVILAFYYLEFTFFGNYCTQEVLELLYLGWILKLSYVSWDLAAGRAENYRTPKVLVQWEVIVPQGSVRGLKVPSGDDLTIVRSDRRGDGRAQGTCRLTTTKVPVRWCVS</sequence>
<keyword evidence="2" id="KW-1185">Reference proteome</keyword>
<protein>
    <submittedName>
        <fullName evidence="1">Uncharacterized protein</fullName>
    </submittedName>
</protein>
<dbReference type="EMBL" id="JAHLQT010033114">
    <property type="protein sequence ID" value="KAG7159458.1"/>
    <property type="molecule type" value="Genomic_DNA"/>
</dbReference>
<comment type="caution">
    <text evidence="1">The sequence shown here is derived from an EMBL/GenBank/DDBJ whole genome shotgun (WGS) entry which is preliminary data.</text>
</comment>